<proteinExistence type="predicted"/>
<dbReference type="PANTHER" id="PTHR43798">
    <property type="entry name" value="MONOACYLGLYCEROL LIPASE"/>
    <property type="match status" value="1"/>
</dbReference>
<dbReference type="InterPro" id="IPR029058">
    <property type="entry name" value="AB_hydrolase_fold"/>
</dbReference>
<evidence type="ECO:0000259" key="1">
    <source>
        <dbReference type="Pfam" id="PF12697"/>
    </source>
</evidence>
<name>A0ABU7WHU3_9GAMM</name>
<dbReference type="Proteomes" id="UP001358324">
    <property type="component" value="Unassembled WGS sequence"/>
</dbReference>
<sequence>MNHPAFRGAPGARHRRLLVRGDVQLDVIVEGAGPSIVLLPSLGRDSEDYDTVAAGLAGHGFSVLRPQPRGLGRSHGPMLDLTLRDYADDIAFVIAELSQGPAVIVGHAFGNWVARMTASVHPKQVRGVVIAAAAAKRYPAQLTASIQRIVDPTVGDAERLQHLQSTFFAPGNDATVWLTGWHEYVRDSQFAAHKATPQGDWWAAGDVPLLDLQAADDPFKPADKREELRDELGPRVSIACIERASHALIPEQPERVVEEVVRWVRTL</sequence>
<evidence type="ECO:0000313" key="3">
    <source>
        <dbReference type="Proteomes" id="UP001358324"/>
    </source>
</evidence>
<reference evidence="2 3" key="1">
    <citation type="submission" date="2024-01" db="EMBL/GenBank/DDBJ databases">
        <title>Novel species of the genus Luteimonas isolated from rivers.</title>
        <authorList>
            <person name="Lu H."/>
        </authorList>
    </citation>
    <scope>NUCLEOTIDE SEQUENCE [LARGE SCALE GENOMIC DNA]</scope>
    <source>
        <strain evidence="2 3">SMYT11W</strain>
    </source>
</reference>
<keyword evidence="2" id="KW-0378">Hydrolase</keyword>
<dbReference type="EMBL" id="JAZHBM010000003">
    <property type="protein sequence ID" value="MEF3083547.1"/>
    <property type="molecule type" value="Genomic_DNA"/>
</dbReference>
<comment type="caution">
    <text evidence="2">The sequence shown here is derived from an EMBL/GenBank/DDBJ whole genome shotgun (WGS) entry which is preliminary data.</text>
</comment>
<dbReference type="InterPro" id="IPR050266">
    <property type="entry name" value="AB_hydrolase_sf"/>
</dbReference>
<accession>A0ABU7WHU3</accession>
<dbReference type="RefSeq" id="WP_332079263.1">
    <property type="nucleotide sequence ID" value="NZ_JAZHBM010000003.1"/>
</dbReference>
<gene>
    <name evidence="2" type="ORF">V3391_15130</name>
</gene>
<keyword evidence="3" id="KW-1185">Reference proteome</keyword>
<organism evidence="2 3">
    <name type="scientific">Luteimonas flava</name>
    <dbReference type="NCBI Taxonomy" id="3115822"/>
    <lineage>
        <taxon>Bacteria</taxon>
        <taxon>Pseudomonadati</taxon>
        <taxon>Pseudomonadota</taxon>
        <taxon>Gammaproteobacteria</taxon>
        <taxon>Lysobacterales</taxon>
        <taxon>Lysobacteraceae</taxon>
        <taxon>Luteimonas</taxon>
    </lineage>
</organism>
<evidence type="ECO:0000313" key="2">
    <source>
        <dbReference type="EMBL" id="MEF3083547.1"/>
    </source>
</evidence>
<feature type="domain" description="AB hydrolase-1" evidence="1">
    <location>
        <begin position="36"/>
        <end position="258"/>
    </location>
</feature>
<dbReference type="Pfam" id="PF12697">
    <property type="entry name" value="Abhydrolase_6"/>
    <property type="match status" value="1"/>
</dbReference>
<dbReference type="InterPro" id="IPR000073">
    <property type="entry name" value="AB_hydrolase_1"/>
</dbReference>
<dbReference type="PANTHER" id="PTHR43798:SF33">
    <property type="entry name" value="HYDROLASE, PUTATIVE (AFU_ORTHOLOGUE AFUA_2G14860)-RELATED"/>
    <property type="match status" value="1"/>
</dbReference>
<dbReference type="Gene3D" id="3.40.50.1820">
    <property type="entry name" value="alpha/beta hydrolase"/>
    <property type="match status" value="1"/>
</dbReference>
<dbReference type="GO" id="GO:0016787">
    <property type="term" value="F:hydrolase activity"/>
    <property type="evidence" value="ECO:0007669"/>
    <property type="project" value="UniProtKB-KW"/>
</dbReference>
<dbReference type="SUPFAM" id="SSF53474">
    <property type="entry name" value="alpha/beta-Hydrolases"/>
    <property type="match status" value="1"/>
</dbReference>
<protein>
    <submittedName>
        <fullName evidence="2">Alpha/beta hydrolase</fullName>
    </submittedName>
</protein>